<gene>
    <name evidence="3" type="ORF">IAC94_03415</name>
</gene>
<name>A0A9D1J6E3_9BACT</name>
<comment type="caution">
    <text evidence="3">The sequence shown here is derived from an EMBL/GenBank/DDBJ whole genome shotgun (WGS) entry which is preliminary data.</text>
</comment>
<feature type="domain" description="NAD-dependent epimerase/dehydratase" evidence="2">
    <location>
        <begin position="6"/>
        <end position="163"/>
    </location>
</feature>
<sequence length="487" mass="55306">MTKKRIFITGATGNMGGAAFRELLRRSDRFDIVLLARHSKKNIKKLGQYQNNPSVRIIWGDLTDYEAVLKGVTGADYVLHIGGMVSPAADMYPERTLKVNVQGAQNVVRAIKAQPRPDEIGAVYIGSVAQVGNHLPPRHWGRCGDPIYTSVYDWYSVSKCLAELVFAESGLKRWVSIRQTGMLYPDLLKKANDPIACHVPLRGVLEWSTLEDSGRVCANVCEDGVPEEFWRGFYNLSSGAPFRLTNYEFESMLLRGMGCPPVEKVFGANWFATKNFHGEWYLDADRLEEYLHFREGITAEEYFRRMKRQLPWYFTLAPIAPAFAIKAFMRHVAVSNPLGTLYWLKHGDTGRIKAHFGSIEEWKSIPSWKEMDLSRPSDRPEDAVVLDHGYDETKPHSELNIEDMRAAAKFRGGECLSETMTPGDLFTPLRWRCQFGHEFEMTPNTVLRGGHWCPDCLPKYSSNNPNPWNFEAIAAGNPFLAQVYDHQ</sequence>
<organism evidence="3 4">
    <name type="scientific">Candidatus Coprenecus avistercoris</name>
    <dbReference type="NCBI Taxonomy" id="2840730"/>
    <lineage>
        <taxon>Bacteria</taxon>
        <taxon>Pseudomonadati</taxon>
        <taxon>Bacteroidota</taxon>
        <taxon>Bacteroidia</taxon>
        <taxon>Bacteroidales</taxon>
        <taxon>Rikenellaceae</taxon>
        <taxon>Rikenellaceae incertae sedis</taxon>
        <taxon>Candidatus Coprenecus</taxon>
    </lineage>
</organism>
<proteinExistence type="inferred from homology"/>
<evidence type="ECO:0000256" key="1">
    <source>
        <dbReference type="ARBA" id="ARBA00007637"/>
    </source>
</evidence>
<dbReference type="InterPro" id="IPR036291">
    <property type="entry name" value="NAD(P)-bd_dom_sf"/>
</dbReference>
<dbReference type="SUPFAM" id="SSF51735">
    <property type="entry name" value="NAD(P)-binding Rossmann-fold domains"/>
    <property type="match status" value="1"/>
</dbReference>
<dbReference type="GO" id="GO:0008743">
    <property type="term" value="F:L-threonine 3-dehydrogenase activity"/>
    <property type="evidence" value="ECO:0007669"/>
    <property type="project" value="TreeGrafter"/>
</dbReference>
<dbReference type="Pfam" id="PF01370">
    <property type="entry name" value="Epimerase"/>
    <property type="match status" value="1"/>
</dbReference>
<dbReference type="InterPro" id="IPR001509">
    <property type="entry name" value="Epimerase_deHydtase"/>
</dbReference>
<dbReference type="InterPro" id="IPR051225">
    <property type="entry name" value="NAD(P)_epim/dehydratase"/>
</dbReference>
<dbReference type="GO" id="GO:0006567">
    <property type="term" value="P:L-threonine catabolic process"/>
    <property type="evidence" value="ECO:0007669"/>
    <property type="project" value="TreeGrafter"/>
</dbReference>
<dbReference type="Proteomes" id="UP000886744">
    <property type="component" value="Unassembled WGS sequence"/>
</dbReference>
<evidence type="ECO:0000259" key="2">
    <source>
        <dbReference type="Pfam" id="PF01370"/>
    </source>
</evidence>
<dbReference type="Gene3D" id="3.40.50.720">
    <property type="entry name" value="NAD(P)-binding Rossmann-like Domain"/>
    <property type="match status" value="1"/>
</dbReference>
<reference evidence="3" key="1">
    <citation type="submission" date="2020-10" db="EMBL/GenBank/DDBJ databases">
        <authorList>
            <person name="Gilroy R."/>
        </authorList>
    </citation>
    <scope>NUCLEOTIDE SEQUENCE</scope>
    <source>
        <strain evidence="3">ChiHjej13B12-12457</strain>
    </source>
</reference>
<protein>
    <submittedName>
        <fullName evidence="3">NAD(P)-dependent oxidoreductase</fullName>
    </submittedName>
</protein>
<dbReference type="PANTHER" id="PTHR42687">
    <property type="entry name" value="L-THREONINE 3-DEHYDROGENASE"/>
    <property type="match status" value="1"/>
</dbReference>
<accession>A0A9D1J6E3</accession>
<evidence type="ECO:0000313" key="4">
    <source>
        <dbReference type="Proteomes" id="UP000886744"/>
    </source>
</evidence>
<comment type="similarity">
    <text evidence="1">Belongs to the NAD(P)-dependent epimerase/dehydratase family.</text>
</comment>
<reference evidence="3" key="2">
    <citation type="journal article" date="2021" name="PeerJ">
        <title>Extensive microbial diversity within the chicken gut microbiome revealed by metagenomics and culture.</title>
        <authorList>
            <person name="Gilroy R."/>
            <person name="Ravi A."/>
            <person name="Getino M."/>
            <person name="Pursley I."/>
            <person name="Horton D.L."/>
            <person name="Alikhan N.F."/>
            <person name="Baker D."/>
            <person name="Gharbi K."/>
            <person name="Hall N."/>
            <person name="Watson M."/>
            <person name="Adriaenssens E.M."/>
            <person name="Foster-Nyarko E."/>
            <person name="Jarju S."/>
            <person name="Secka A."/>
            <person name="Antonio M."/>
            <person name="Oren A."/>
            <person name="Chaudhuri R.R."/>
            <person name="La Ragione R."/>
            <person name="Hildebrand F."/>
            <person name="Pallen M.J."/>
        </authorList>
    </citation>
    <scope>NUCLEOTIDE SEQUENCE</scope>
    <source>
        <strain evidence="3">ChiHjej13B12-12457</strain>
    </source>
</reference>
<dbReference type="EMBL" id="DVHI01000042">
    <property type="protein sequence ID" value="HIR62557.1"/>
    <property type="molecule type" value="Genomic_DNA"/>
</dbReference>
<evidence type="ECO:0000313" key="3">
    <source>
        <dbReference type="EMBL" id="HIR62557.1"/>
    </source>
</evidence>
<dbReference type="PANTHER" id="PTHR42687:SF1">
    <property type="entry name" value="L-THREONINE 3-DEHYDROGENASE, MITOCHONDRIAL"/>
    <property type="match status" value="1"/>
</dbReference>
<dbReference type="AlphaFoldDB" id="A0A9D1J6E3"/>